<protein>
    <submittedName>
        <fullName evidence="1">Uncharacterized protein</fullName>
    </submittedName>
</protein>
<accession>A0A453BLD8</accession>
<evidence type="ECO:0000313" key="2">
    <source>
        <dbReference type="Proteomes" id="UP000015105"/>
    </source>
</evidence>
<reference evidence="1" key="4">
    <citation type="submission" date="2019-03" db="UniProtKB">
        <authorList>
            <consortium name="EnsemblPlants"/>
        </authorList>
    </citation>
    <scope>IDENTIFICATION</scope>
</reference>
<dbReference type="Gramene" id="AET2Gv20553700.1">
    <property type="protein sequence ID" value="AET2Gv20553700.1"/>
    <property type="gene ID" value="AET2Gv20553700"/>
</dbReference>
<organism evidence="1 2">
    <name type="scientific">Aegilops tauschii subsp. strangulata</name>
    <name type="common">Goatgrass</name>
    <dbReference type="NCBI Taxonomy" id="200361"/>
    <lineage>
        <taxon>Eukaryota</taxon>
        <taxon>Viridiplantae</taxon>
        <taxon>Streptophyta</taxon>
        <taxon>Embryophyta</taxon>
        <taxon>Tracheophyta</taxon>
        <taxon>Spermatophyta</taxon>
        <taxon>Magnoliopsida</taxon>
        <taxon>Liliopsida</taxon>
        <taxon>Poales</taxon>
        <taxon>Poaceae</taxon>
        <taxon>BOP clade</taxon>
        <taxon>Pooideae</taxon>
        <taxon>Triticodae</taxon>
        <taxon>Triticeae</taxon>
        <taxon>Triticinae</taxon>
        <taxon>Aegilops</taxon>
    </lineage>
</organism>
<reference evidence="2" key="1">
    <citation type="journal article" date="2014" name="Science">
        <title>Ancient hybridizations among the ancestral genomes of bread wheat.</title>
        <authorList>
            <consortium name="International Wheat Genome Sequencing Consortium,"/>
            <person name="Marcussen T."/>
            <person name="Sandve S.R."/>
            <person name="Heier L."/>
            <person name="Spannagl M."/>
            <person name="Pfeifer M."/>
            <person name="Jakobsen K.S."/>
            <person name="Wulff B.B."/>
            <person name="Steuernagel B."/>
            <person name="Mayer K.F."/>
            <person name="Olsen O.A."/>
        </authorList>
    </citation>
    <scope>NUCLEOTIDE SEQUENCE [LARGE SCALE GENOMIC DNA]</scope>
    <source>
        <strain evidence="2">cv. AL8/78</strain>
    </source>
</reference>
<reference evidence="2" key="2">
    <citation type="journal article" date="2017" name="Nat. Plants">
        <title>The Aegilops tauschii genome reveals multiple impacts of transposons.</title>
        <authorList>
            <person name="Zhao G."/>
            <person name="Zou C."/>
            <person name="Li K."/>
            <person name="Wang K."/>
            <person name="Li T."/>
            <person name="Gao L."/>
            <person name="Zhang X."/>
            <person name="Wang H."/>
            <person name="Yang Z."/>
            <person name="Liu X."/>
            <person name="Jiang W."/>
            <person name="Mao L."/>
            <person name="Kong X."/>
            <person name="Jiao Y."/>
            <person name="Jia J."/>
        </authorList>
    </citation>
    <scope>NUCLEOTIDE SEQUENCE [LARGE SCALE GENOMIC DNA]</scope>
    <source>
        <strain evidence="2">cv. AL8/78</strain>
    </source>
</reference>
<keyword evidence="2" id="KW-1185">Reference proteome</keyword>
<dbReference type="AlphaFoldDB" id="A0A453BLD8"/>
<dbReference type="Proteomes" id="UP000015105">
    <property type="component" value="Chromosome 2D"/>
</dbReference>
<name>A0A453BLD8_AEGTS</name>
<dbReference type="EnsemblPlants" id="AET2Gv20553700.1">
    <property type="protein sequence ID" value="AET2Gv20553700.1"/>
    <property type="gene ID" value="AET2Gv20553700"/>
</dbReference>
<evidence type="ECO:0000313" key="1">
    <source>
        <dbReference type="EnsemblPlants" id="AET2Gv20553700.1"/>
    </source>
</evidence>
<sequence length="103" mass="11405">TVVLVTNLSHPASNGDSNLWAPLAMEDKLLTPPSSPMFSAIYSMQPFLNHDLDVSLPTRHLGLLIRPTPWPSFLADHFAEGNEIRPTPWPSFQIGVPSEDKDD</sequence>
<reference evidence="1" key="3">
    <citation type="journal article" date="2017" name="Nature">
        <title>Genome sequence of the progenitor of the wheat D genome Aegilops tauschii.</title>
        <authorList>
            <person name="Luo M.C."/>
            <person name="Gu Y.Q."/>
            <person name="Puiu D."/>
            <person name="Wang H."/>
            <person name="Twardziok S.O."/>
            <person name="Deal K.R."/>
            <person name="Huo N."/>
            <person name="Zhu T."/>
            <person name="Wang L."/>
            <person name="Wang Y."/>
            <person name="McGuire P.E."/>
            <person name="Liu S."/>
            <person name="Long H."/>
            <person name="Ramasamy R.K."/>
            <person name="Rodriguez J.C."/>
            <person name="Van S.L."/>
            <person name="Yuan L."/>
            <person name="Wang Z."/>
            <person name="Xia Z."/>
            <person name="Xiao L."/>
            <person name="Anderson O.D."/>
            <person name="Ouyang S."/>
            <person name="Liang Y."/>
            <person name="Zimin A.V."/>
            <person name="Pertea G."/>
            <person name="Qi P."/>
            <person name="Bennetzen J.L."/>
            <person name="Dai X."/>
            <person name="Dawson M.W."/>
            <person name="Muller H.G."/>
            <person name="Kugler K."/>
            <person name="Rivarola-Duarte L."/>
            <person name="Spannagl M."/>
            <person name="Mayer K.F.X."/>
            <person name="Lu F.H."/>
            <person name="Bevan M.W."/>
            <person name="Leroy P."/>
            <person name="Li P."/>
            <person name="You F.M."/>
            <person name="Sun Q."/>
            <person name="Liu Z."/>
            <person name="Lyons E."/>
            <person name="Wicker T."/>
            <person name="Salzberg S.L."/>
            <person name="Devos K.M."/>
            <person name="Dvorak J."/>
        </authorList>
    </citation>
    <scope>NUCLEOTIDE SEQUENCE [LARGE SCALE GENOMIC DNA]</scope>
    <source>
        <strain evidence="1">cv. AL8/78</strain>
    </source>
</reference>
<proteinExistence type="predicted"/>
<reference evidence="1" key="5">
    <citation type="journal article" date="2021" name="G3 (Bethesda)">
        <title>Aegilops tauschii genome assembly Aet v5.0 features greater sequence contiguity and improved annotation.</title>
        <authorList>
            <person name="Wang L."/>
            <person name="Zhu T."/>
            <person name="Rodriguez J.C."/>
            <person name="Deal K.R."/>
            <person name="Dubcovsky J."/>
            <person name="McGuire P.E."/>
            <person name="Lux T."/>
            <person name="Spannagl M."/>
            <person name="Mayer K.F.X."/>
            <person name="Baldrich P."/>
            <person name="Meyers B.C."/>
            <person name="Huo N."/>
            <person name="Gu Y.Q."/>
            <person name="Zhou H."/>
            <person name="Devos K.M."/>
            <person name="Bennetzen J.L."/>
            <person name="Unver T."/>
            <person name="Budak H."/>
            <person name="Gulick P.J."/>
            <person name="Galiba G."/>
            <person name="Kalapos B."/>
            <person name="Nelson D.R."/>
            <person name="Li P."/>
            <person name="You F.M."/>
            <person name="Luo M.C."/>
            <person name="Dvorak J."/>
        </authorList>
    </citation>
    <scope>NUCLEOTIDE SEQUENCE [LARGE SCALE GENOMIC DNA]</scope>
    <source>
        <strain evidence="1">cv. AL8/78</strain>
    </source>
</reference>